<dbReference type="Proteomes" id="UP000484255">
    <property type="component" value="Unassembled WGS sequence"/>
</dbReference>
<feature type="chain" id="PRO_5029009431" evidence="1">
    <location>
        <begin position="18"/>
        <end position="188"/>
    </location>
</feature>
<keyword evidence="3" id="KW-1185">Reference proteome</keyword>
<organism evidence="2 3">
    <name type="scientific">Ideonella livida</name>
    <dbReference type="NCBI Taxonomy" id="2707176"/>
    <lineage>
        <taxon>Bacteria</taxon>
        <taxon>Pseudomonadati</taxon>
        <taxon>Pseudomonadota</taxon>
        <taxon>Betaproteobacteria</taxon>
        <taxon>Burkholderiales</taxon>
        <taxon>Sphaerotilaceae</taxon>
        <taxon>Ideonella</taxon>
    </lineage>
</organism>
<evidence type="ECO:0000313" key="2">
    <source>
        <dbReference type="EMBL" id="NDY91465.1"/>
    </source>
</evidence>
<keyword evidence="1" id="KW-0732">Signal</keyword>
<evidence type="ECO:0000256" key="1">
    <source>
        <dbReference type="SAM" id="SignalP"/>
    </source>
</evidence>
<gene>
    <name evidence="2" type="ORF">G3A44_09715</name>
</gene>
<name>A0A7C9TKP7_9BURK</name>
<reference evidence="2 3" key="1">
    <citation type="submission" date="2020-02" db="EMBL/GenBank/DDBJ databases">
        <title>Ideonella bacterium strain TBM-1.</title>
        <authorList>
            <person name="Chen W.-M."/>
        </authorList>
    </citation>
    <scope>NUCLEOTIDE SEQUENCE [LARGE SCALE GENOMIC DNA]</scope>
    <source>
        <strain evidence="2 3">TBM-1</strain>
    </source>
</reference>
<sequence>MVRQATLALFLAAASLAGCSGPTLLQQRSGQQDSLCAASGQDAPVLVLWGAAWPAGVQDPVAATQAAERGLRQFLAQGGCLPHADLMHQVAGRSPVTLSDLEVLRWARAQPTYYERIVLLRLEALADGSVGAGQPRLARGTQVQLRARVLDTASMKLMSERSVTLVGAGEGAEPALGQALRELLGSAR</sequence>
<dbReference type="PROSITE" id="PS51257">
    <property type="entry name" value="PROKAR_LIPOPROTEIN"/>
    <property type="match status" value="1"/>
</dbReference>
<accession>A0A7C9TKP7</accession>
<dbReference type="AlphaFoldDB" id="A0A7C9TKP7"/>
<proteinExistence type="predicted"/>
<dbReference type="EMBL" id="JAAGOH010000009">
    <property type="protein sequence ID" value="NDY91465.1"/>
    <property type="molecule type" value="Genomic_DNA"/>
</dbReference>
<protein>
    <submittedName>
        <fullName evidence="2">Uncharacterized protein</fullName>
    </submittedName>
</protein>
<dbReference type="RefSeq" id="WP_163457315.1">
    <property type="nucleotide sequence ID" value="NZ_JAAGOH010000009.1"/>
</dbReference>
<comment type="caution">
    <text evidence="2">The sequence shown here is derived from an EMBL/GenBank/DDBJ whole genome shotgun (WGS) entry which is preliminary data.</text>
</comment>
<feature type="signal peptide" evidence="1">
    <location>
        <begin position="1"/>
        <end position="17"/>
    </location>
</feature>
<evidence type="ECO:0000313" key="3">
    <source>
        <dbReference type="Proteomes" id="UP000484255"/>
    </source>
</evidence>